<name>A0A0M8ZU94_9HYME</name>
<reference evidence="1 2" key="1">
    <citation type="submission" date="2015-07" db="EMBL/GenBank/DDBJ databases">
        <title>The genome of Melipona quadrifasciata.</title>
        <authorList>
            <person name="Pan H."/>
            <person name="Kapheim K."/>
        </authorList>
    </citation>
    <scope>NUCLEOTIDE SEQUENCE [LARGE SCALE GENOMIC DNA]</scope>
    <source>
        <strain evidence="1">0111107301</strain>
        <tissue evidence="1">Whole body</tissue>
    </source>
</reference>
<proteinExistence type="predicted"/>
<dbReference type="OrthoDB" id="10504885at2759"/>
<evidence type="ECO:0000313" key="2">
    <source>
        <dbReference type="Proteomes" id="UP000053105"/>
    </source>
</evidence>
<organism evidence="1 2">
    <name type="scientific">Melipona quadrifasciata</name>
    <dbReference type="NCBI Taxonomy" id="166423"/>
    <lineage>
        <taxon>Eukaryota</taxon>
        <taxon>Metazoa</taxon>
        <taxon>Ecdysozoa</taxon>
        <taxon>Arthropoda</taxon>
        <taxon>Hexapoda</taxon>
        <taxon>Insecta</taxon>
        <taxon>Pterygota</taxon>
        <taxon>Neoptera</taxon>
        <taxon>Endopterygota</taxon>
        <taxon>Hymenoptera</taxon>
        <taxon>Apocrita</taxon>
        <taxon>Aculeata</taxon>
        <taxon>Apoidea</taxon>
        <taxon>Anthophila</taxon>
        <taxon>Apidae</taxon>
        <taxon>Melipona</taxon>
    </lineage>
</organism>
<dbReference type="AlphaFoldDB" id="A0A0M8ZU94"/>
<protein>
    <submittedName>
        <fullName evidence="1">Uncharacterized protein</fullName>
    </submittedName>
</protein>
<evidence type="ECO:0000313" key="1">
    <source>
        <dbReference type="EMBL" id="KOX69733.1"/>
    </source>
</evidence>
<keyword evidence="2" id="KW-1185">Reference proteome</keyword>
<dbReference type="Proteomes" id="UP000053105">
    <property type="component" value="Unassembled WGS sequence"/>
</dbReference>
<sequence length="73" mass="8911">MDSRHQLHFEFQHYQERPLWNIKFVTMRTEWYPESTVFGHSLWSANQLPEQEVKVRSNVAIGSNRFMDLYTHK</sequence>
<gene>
    <name evidence="1" type="ORF">WN51_05018</name>
</gene>
<dbReference type="EMBL" id="KQ435883">
    <property type="protein sequence ID" value="KOX69733.1"/>
    <property type="molecule type" value="Genomic_DNA"/>
</dbReference>
<accession>A0A0M8ZU94</accession>